<dbReference type="AlphaFoldDB" id="A0AAW0XZA9"/>
<dbReference type="Proteomes" id="UP001445076">
    <property type="component" value="Unassembled WGS sequence"/>
</dbReference>
<comment type="caution">
    <text evidence="1">The sequence shown here is derived from an EMBL/GenBank/DDBJ whole genome shotgun (WGS) entry which is preliminary data.</text>
</comment>
<reference evidence="1 2" key="1">
    <citation type="journal article" date="2024" name="BMC Genomics">
        <title>Genome assembly of redclaw crayfish (Cherax quadricarinatus) provides insights into its immune adaptation and hypoxia tolerance.</title>
        <authorList>
            <person name="Liu Z."/>
            <person name="Zheng J."/>
            <person name="Li H."/>
            <person name="Fang K."/>
            <person name="Wang S."/>
            <person name="He J."/>
            <person name="Zhou D."/>
            <person name="Weng S."/>
            <person name="Chi M."/>
            <person name="Gu Z."/>
            <person name="He J."/>
            <person name="Li F."/>
            <person name="Wang M."/>
        </authorList>
    </citation>
    <scope>NUCLEOTIDE SEQUENCE [LARGE SCALE GENOMIC DNA]</scope>
    <source>
        <strain evidence="1">ZL_2023a</strain>
    </source>
</reference>
<evidence type="ECO:0000313" key="2">
    <source>
        <dbReference type="Proteomes" id="UP001445076"/>
    </source>
</evidence>
<evidence type="ECO:0000313" key="1">
    <source>
        <dbReference type="EMBL" id="KAK8744807.1"/>
    </source>
</evidence>
<name>A0AAW0XZA9_CHEQU</name>
<proteinExistence type="predicted"/>
<keyword evidence="2" id="KW-1185">Reference proteome</keyword>
<protein>
    <submittedName>
        <fullName evidence="1">Uncharacterized protein</fullName>
    </submittedName>
</protein>
<organism evidence="1 2">
    <name type="scientific">Cherax quadricarinatus</name>
    <name type="common">Australian red claw crayfish</name>
    <dbReference type="NCBI Taxonomy" id="27406"/>
    <lineage>
        <taxon>Eukaryota</taxon>
        <taxon>Metazoa</taxon>
        <taxon>Ecdysozoa</taxon>
        <taxon>Arthropoda</taxon>
        <taxon>Crustacea</taxon>
        <taxon>Multicrustacea</taxon>
        <taxon>Malacostraca</taxon>
        <taxon>Eumalacostraca</taxon>
        <taxon>Eucarida</taxon>
        <taxon>Decapoda</taxon>
        <taxon>Pleocyemata</taxon>
        <taxon>Astacidea</taxon>
        <taxon>Parastacoidea</taxon>
        <taxon>Parastacidae</taxon>
        <taxon>Cherax</taxon>
    </lineage>
</organism>
<gene>
    <name evidence="1" type="ORF">OTU49_000626</name>
</gene>
<accession>A0AAW0XZA9</accession>
<dbReference type="EMBL" id="JARKIK010000021">
    <property type="protein sequence ID" value="KAK8744807.1"/>
    <property type="molecule type" value="Genomic_DNA"/>
</dbReference>
<sequence>MDREYNIYICSFHCSNRLLYIQAVRSGIDYGALALVHARPTNIKCLCVVQNTAVRAMLGAPRWANAVSLNLEAQLQPLEDRIQLVAAKRIAKYLRLPGAEKLMRDLRVY</sequence>